<feature type="compositionally biased region" description="Low complexity" evidence="2">
    <location>
        <begin position="71"/>
        <end position="82"/>
    </location>
</feature>
<feature type="coiled-coil region" evidence="1">
    <location>
        <begin position="18"/>
        <end position="58"/>
    </location>
</feature>
<dbReference type="EMBL" id="JBBHLL010000629">
    <property type="protein sequence ID" value="KAK7799237.1"/>
    <property type="molecule type" value="Genomic_DNA"/>
</dbReference>
<keyword evidence="1" id="KW-0175">Coiled coil</keyword>
<reference evidence="3 4" key="1">
    <citation type="journal article" date="2023" name="bioRxiv">
        <title>Conserved and derived expression patterns and positive selection on dental genes reveal complex evolutionary context of ever-growing rodent molars.</title>
        <authorList>
            <person name="Calamari Z.T."/>
            <person name="Song A."/>
            <person name="Cohen E."/>
            <person name="Akter M."/>
            <person name="Roy R.D."/>
            <person name="Hallikas O."/>
            <person name="Christensen M.M."/>
            <person name="Li P."/>
            <person name="Marangoni P."/>
            <person name="Jernvall J."/>
            <person name="Klein O.D."/>
        </authorList>
    </citation>
    <scope>NUCLEOTIDE SEQUENCE [LARGE SCALE GENOMIC DNA]</scope>
    <source>
        <strain evidence="3">V071</strain>
    </source>
</reference>
<organism evidence="3 4">
    <name type="scientific">Myodes glareolus</name>
    <name type="common">Bank vole</name>
    <name type="synonym">Clethrionomys glareolus</name>
    <dbReference type="NCBI Taxonomy" id="447135"/>
    <lineage>
        <taxon>Eukaryota</taxon>
        <taxon>Metazoa</taxon>
        <taxon>Chordata</taxon>
        <taxon>Craniata</taxon>
        <taxon>Vertebrata</taxon>
        <taxon>Euteleostomi</taxon>
        <taxon>Mammalia</taxon>
        <taxon>Eutheria</taxon>
        <taxon>Euarchontoglires</taxon>
        <taxon>Glires</taxon>
        <taxon>Rodentia</taxon>
        <taxon>Myomorpha</taxon>
        <taxon>Muroidea</taxon>
        <taxon>Cricetidae</taxon>
        <taxon>Arvicolinae</taxon>
        <taxon>Myodes</taxon>
    </lineage>
</organism>
<evidence type="ECO:0000256" key="1">
    <source>
        <dbReference type="SAM" id="Coils"/>
    </source>
</evidence>
<sequence>VASLVAVASVLQSWDLSLTEAMLQNMEAEQHRRAQEAQKHKEAEANRINLKVQQLAKEQQQCHKEVSCDLGRPPGRRPWGGPESWRSGEGELLGSASLVCPQLQQAYCELNRRITEHDKCERKCMGKTELTLQAIKDAEAQVDRLRQEAQKAEETLAMARLELREQTQEEEETAPGLKCKVTELHDVLMKDVGDRIRADGRSEVPTGCNDQVAAFRWPLVIDPSGQAATFLRYQDTNYVDTVNPEHLRPESIRLALLGALRYGMQGPDSPTLGLTRLLTRHTHRYGKPLVFDLREVNLFPAVQQQLDAVQPGLAQALLSRGLLAQEGYLSLLRPTDGPEYDPSQFQEARLEHFRLFFVTRVQWPPADQLQILLPVRVQLSGGGF</sequence>
<proteinExistence type="predicted"/>
<name>A0AAW0H9N5_MYOGA</name>
<feature type="region of interest" description="Disordered" evidence="2">
    <location>
        <begin position="65"/>
        <end position="87"/>
    </location>
</feature>
<evidence type="ECO:0000313" key="3">
    <source>
        <dbReference type="EMBL" id="KAK7799237.1"/>
    </source>
</evidence>
<feature type="non-terminal residue" evidence="3">
    <location>
        <position position="1"/>
    </location>
</feature>
<dbReference type="AlphaFoldDB" id="A0AAW0H9N5"/>
<comment type="caution">
    <text evidence="3">The sequence shown here is derived from an EMBL/GenBank/DDBJ whole genome shotgun (WGS) entry which is preliminary data.</text>
</comment>
<evidence type="ECO:0000256" key="2">
    <source>
        <dbReference type="SAM" id="MobiDB-lite"/>
    </source>
</evidence>
<dbReference type="Proteomes" id="UP001488838">
    <property type="component" value="Unassembled WGS sequence"/>
</dbReference>
<protein>
    <submittedName>
        <fullName evidence="3">Uncharacterized protein</fullName>
    </submittedName>
</protein>
<feature type="coiled-coil region" evidence="1">
    <location>
        <begin position="128"/>
        <end position="169"/>
    </location>
</feature>
<keyword evidence="4" id="KW-1185">Reference proteome</keyword>
<accession>A0AAW0H9N5</accession>
<gene>
    <name evidence="3" type="ORF">U0070_023690</name>
</gene>
<evidence type="ECO:0000313" key="4">
    <source>
        <dbReference type="Proteomes" id="UP001488838"/>
    </source>
</evidence>